<dbReference type="AlphaFoldDB" id="A0A6N7XI00"/>
<keyword evidence="1" id="KW-0808">Transferase</keyword>
<accession>A0A6N7XI00</accession>
<evidence type="ECO:0000313" key="1">
    <source>
        <dbReference type="EMBL" id="MST70544.1"/>
    </source>
</evidence>
<evidence type="ECO:0000313" key="2">
    <source>
        <dbReference type="Proteomes" id="UP000469424"/>
    </source>
</evidence>
<dbReference type="SUPFAM" id="SSF53335">
    <property type="entry name" value="S-adenosyl-L-methionine-dependent methyltransferases"/>
    <property type="match status" value="1"/>
</dbReference>
<name>A0A6N7XI00_9FIRM</name>
<dbReference type="Gene3D" id="3.40.50.150">
    <property type="entry name" value="Vaccinia Virus protein VP39"/>
    <property type="match status" value="1"/>
</dbReference>
<sequence>MFGLSITERGHRILREYIRKGDVAVDCTAGHGLDTLFLAECVGEEGAVHAFEIQVKAINELQEKFRENPRVRIHGDSYVNLSKYVSEARLIMYNLGYLPGGDCDLTTKTEETLRSLEQACQLVLPKGVISVVAYPGHPEGAREAAAVEEYLKALPGSVFEVLTLRQTNRSAKTPVQHFVFRNR</sequence>
<dbReference type="Proteomes" id="UP000469424">
    <property type="component" value="Unassembled WGS sequence"/>
</dbReference>
<keyword evidence="1" id="KW-0489">Methyltransferase</keyword>
<dbReference type="PANTHER" id="PTHR35276:SF1">
    <property type="entry name" value="TRNA (MNM(5)S(2)U34)-METHYLTRANSFERASE, CHLOROPLASTIC"/>
    <property type="match status" value="1"/>
</dbReference>
<dbReference type="GO" id="GO:0032259">
    <property type="term" value="P:methylation"/>
    <property type="evidence" value="ECO:0007669"/>
    <property type="project" value="UniProtKB-KW"/>
</dbReference>
<dbReference type="RefSeq" id="WP_154554110.1">
    <property type="nucleotide sequence ID" value="NZ_VUNA01000006.1"/>
</dbReference>
<dbReference type="GO" id="GO:0008168">
    <property type="term" value="F:methyltransferase activity"/>
    <property type="evidence" value="ECO:0007669"/>
    <property type="project" value="UniProtKB-KW"/>
</dbReference>
<protein>
    <submittedName>
        <fullName evidence="1">rRNA methyltransferase</fullName>
    </submittedName>
</protein>
<reference evidence="1 2" key="1">
    <citation type="submission" date="2019-08" db="EMBL/GenBank/DDBJ databases">
        <title>In-depth cultivation of the pig gut microbiome towards novel bacterial diversity and tailored functional studies.</title>
        <authorList>
            <person name="Wylensek D."/>
            <person name="Hitch T.C.A."/>
            <person name="Clavel T."/>
        </authorList>
    </citation>
    <scope>NUCLEOTIDE SEQUENCE [LARGE SCALE GENOMIC DNA]</scope>
    <source>
        <strain evidence="1 2">WCA-MUC-591-APC-4B</strain>
    </source>
</reference>
<dbReference type="Pfam" id="PF06962">
    <property type="entry name" value="rRNA_methylase"/>
    <property type="match status" value="1"/>
</dbReference>
<dbReference type="EMBL" id="VUNA01000006">
    <property type="protein sequence ID" value="MST70544.1"/>
    <property type="molecule type" value="Genomic_DNA"/>
</dbReference>
<keyword evidence="2" id="KW-1185">Reference proteome</keyword>
<dbReference type="PANTHER" id="PTHR35276">
    <property type="entry name" value="S-ADENOSYL-L-METHIONINE-DEPENDENT METHYLTRANSFERASES SUPERFAMILY PROTEIN"/>
    <property type="match status" value="1"/>
</dbReference>
<comment type="caution">
    <text evidence="1">The sequence shown here is derived from an EMBL/GenBank/DDBJ whole genome shotgun (WGS) entry which is preliminary data.</text>
</comment>
<organism evidence="1 2">
    <name type="scientific">Mogibacterium kristiansenii</name>
    <dbReference type="NCBI Taxonomy" id="2606708"/>
    <lineage>
        <taxon>Bacteria</taxon>
        <taxon>Bacillati</taxon>
        <taxon>Bacillota</taxon>
        <taxon>Clostridia</taxon>
        <taxon>Peptostreptococcales</taxon>
        <taxon>Anaerovoracaceae</taxon>
        <taxon>Mogibacterium</taxon>
    </lineage>
</organism>
<dbReference type="InterPro" id="IPR029063">
    <property type="entry name" value="SAM-dependent_MTases_sf"/>
</dbReference>
<gene>
    <name evidence="1" type="ORF">FYJ65_04180</name>
</gene>
<dbReference type="InterPro" id="IPR010719">
    <property type="entry name" value="MnmM_MeTrfase"/>
</dbReference>
<proteinExistence type="predicted"/>